<sequence>MATYPMECDDNTTLVNPEIDHRRVVASPTQWSDESDSWFDDEQGFDAEVNT</sequence>
<organism evidence="2 3">
    <name type="scientific">Laetiporus sulphureus 93-53</name>
    <dbReference type="NCBI Taxonomy" id="1314785"/>
    <lineage>
        <taxon>Eukaryota</taxon>
        <taxon>Fungi</taxon>
        <taxon>Dikarya</taxon>
        <taxon>Basidiomycota</taxon>
        <taxon>Agaricomycotina</taxon>
        <taxon>Agaricomycetes</taxon>
        <taxon>Polyporales</taxon>
        <taxon>Laetiporus</taxon>
    </lineage>
</organism>
<evidence type="ECO:0000256" key="1">
    <source>
        <dbReference type="SAM" id="MobiDB-lite"/>
    </source>
</evidence>
<dbReference type="GeneID" id="63826443"/>
<feature type="region of interest" description="Disordered" evidence="1">
    <location>
        <begin position="25"/>
        <end position="51"/>
    </location>
</feature>
<dbReference type="Proteomes" id="UP000076871">
    <property type="component" value="Unassembled WGS sequence"/>
</dbReference>
<evidence type="ECO:0000313" key="2">
    <source>
        <dbReference type="EMBL" id="KZT04423.1"/>
    </source>
</evidence>
<feature type="compositionally biased region" description="Acidic residues" evidence="1">
    <location>
        <begin position="33"/>
        <end position="45"/>
    </location>
</feature>
<dbReference type="InParanoid" id="A0A165DA58"/>
<dbReference type="AlphaFoldDB" id="A0A165DA58"/>
<name>A0A165DA58_9APHY</name>
<accession>A0A165DA58</accession>
<protein>
    <submittedName>
        <fullName evidence="2">Uncharacterized protein</fullName>
    </submittedName>
</protein>
<dbReference type="RefSeq" id="XP_040762163.1">
    <property type="nucleotide sequence ID" value="XM_040909414.1"/>
</dbReference>
<dbReference type="EMBL" id="KV427637">
    <property type="protein sequence ID" value="KZT04423.1"/>
    <property type="molecule type" value="Genomic_DNA"/>
</dbReference>
<keyword evidence="3" id="KW-1185">Reference proteome</keyword>
<gene>
    <name evidence="2" type="ORF">LAESUDRAFT_728312</name>
</gene>
<reference evidence="2 3" key="1">
    <citation type="journal article" date="2016" name="Mol. Biol. Evol.">
        <title>Comparative Genomics of Early-Diverging Mushroom-Forming Fungi Provides Insights into the Origins of Lignocellulose Decay Capabilities.</title>
        <authorList>
            <person name="Nagy L.G."/>
            <person name="Riley R."/>
            <person name="Tritt A."/>
            <person name="Adam C."/>
            <person name="Daum C."/>
            <person name="Floudas D."/>
            <person name="Sun H."/>
            <person name="Yadav J.S."/>
            <person name="Pangilinan J."/>
            <person name="Larsson K.H."/>
            <person name="Matsuura K."/>
            <person name="Barry K."/>
            <person name="Labutti K."/>
            <person name="Kuo R."/>
            <person name="Ohm R.A."/>
            <person name="Bhattacharya S.S."/>
            <person name="Shirouzu T."/>
            <person name="Yoshinaga Y."/>
            <person name="Martin F.M."/>
            <person name="Grigoriev I.V."/>
            <person name="Hibbett D.S."/>
        </authorList>
    </citation>
    <scope>NUCLEOTIDE SEQUENCE [LARGE SCALE GENOMIC DNA]</scope>
    <source>
        <strain evidence="2 3">93-53</strain>
    </source>
</reference>
<evidence type="ECO:0000313" key="3">
    <source>
        <dbReference type="Proteomes" id="UP000076871"/>
    </source>
</evidence>
<proteinExistence type="predicted"/>